<dbReference type="PIRSF" id="PIRSF037799">
    <property type="entry name" value="Tautomer_YdcE_prd"/>
    <property type="match status" value="1"/>
</dbReference>
<gene>
    <name evidence="4" type="ORF">I8E28_15245</name>
</gene>
<evidence type="ECO:0000313" key="5">
    <source>
        <dbReference type="Proteomes" id="UP000617041"/>
    </source>
</evidence>
<sequence length="76" mass="8415">MPHVVVKLWPGRSEQQKADLARDIVAALQKNCGSTEDSISVAIEEVASAEWMQQVYKPEIAPAMDRLYKKPGYGPS</sequence>
<evidence type="ECO:0000256" key="2">
    <source>
        <dbReference type="PIRSR" id="PIRSR037799-1"/>
    </source>
</evidence>
<feature type="domain" description="4-oxalocrotonate tautomerase-like" evidence="3">
    <location>
        <begin position="2"/>
        <end position="54"/>
    </location>
</feature>
<dbReference type="InterPro" id="IPR014347">
    <property type="entry name" value="Tautomerase/MIF_sf"/>
</dbReference>
<dbReference type="Gene3D" id="3.30.429.10">
    <property type="entry name" value="Macrophage Migration Inhibitory Factor"/>
    <property type="match status" value="1"/>
</dbReference>
<dbReference type="RefSeq" id="WP_200788914.1">
    <property type="nucleotide sequence ID" value="NZ_JAEDAO010000001.1"/>
</dbReference>
<dbReference type="Proteomes" id="UP000617041">
    <property type="component" value="Unassembled WGS sequence"/>
</dbReference>
<keyword evidence="1" id="KW-0413">Isomerase</keyword>
<dbReference type="AlphaFoldDB" id="A0A934US81"/>
<proteinExistence type="predicted"/>
<dbReference type="EMBL" id="JAEDAO010000001">
    <property type="protein sequence ID" value="MBK0393955.1"/>
    <property type="molecule type" value="Genomic_DNA"/>
</dbReference>
<evidence type="ECO:0000259" key="3">
    <source>
        <dbReference type="Pfam" id="PF01361"/>
    </source>
</evidence>
<name>A0A934US81_9BURK</name>
<feature type="active site" description="Proton acceptor; via imino nitrogen" evidence="2">
    <location>
        <position position="2"/>
    </location>
</feature>
<dbReference type="GO" id="GO:0005737">
    <property type="term" value="C:cytoplasm"/>
    <property type="evidence" value="ECO:0007669"/>
    <property type="project" value="InterPro"/>
</dbReference>
<protein>
    <submittedName>
        <fullName evidence="4">Tautomerase family protein</fullName>
    </submittedName>
</protein>
<dbReference type="Pfam" id="PF01361">
    <property type="entry name" value="Tautomerase"/>
    <property type="match status" value="1"/>
</dbReference>
<evidence type="ECO:0000256" key="1">
    <source>
        <dbReference type="ARBA" id="ARBA00023235"/>
    </source>
</evidence>
<organism evidence="4 5">
    <name type="scientific">Ramlibacter algicola</name>
    <dbReference type="NCBI Taxonomy" id="2795217"/>
    <lineage>
        <taxon>Bacteria</taxon>
        <taxon>Pseudomonadati</taxon>
        <taxon>Pseudomonadota</taxon>
        <taxon>Betaproteobacteria</taxon>
        <taxon>Burkholderiales</taxon>
        <taxon>Comamonadaceae</taxon>
        <taxon>Ramlibacter</taxon>
    </lineage>
</organism>
<comment type="caution">
    <text evidence="4">The sequence shown here is derived from an EMBL/GenBank/DDBJ whole genome shotgun (WGS) entry which is preliminary data.</text>
</comment>
<dbReference type="SUPFAM" id="SSF55331">
    <property type="entry name" value="Tautomerase/MIF"/>
    <property type="match status" value="1"/>
</dbReference>
<dbReference type="InterPro" id="IPR017284">
    <property type="entry name" value="Tautomerase_PptA"/>
</dbReference>
<accession>A0A934US81</accession>
<dbReference type="InterPro" id="IPR004370">
    <property type="entry name" value="4-OT-like_dom"/>
</dbReference>
<dbReference type="GO" id="GO:0016862">
    <property type="term" value="F:intramolecular oxidoreductase activity, interconverting keto- and enol-groups"/>
    <property type="evidence" value="ECO:0007669"/>
    <property type="project" value="InterPro"/>
</dbReference>
<keyword evidence="5" id="KW-1185">Reference proteome</keyword>
<evidence type="ECO:0000313" key="4">
    <source>
        <dbReference type="EMBL" id="MBK0393955.1"/>
    </source>
</evidence>
<reference evidence="4" key="1">
    <citation type="submission" date="2020-12" db="EMBL/GenBank/DDBJ databases">
        <title>Ramlibacter sp. nov., isolated from a freshwater alga, Cryptomonas.</title>
        <authorList>
            <person name="Kim H.M."/>
            <person name="Jeon C.O."/>
        </authorList>
    </citation>
    <scope>NUCLEOTIDE SEQUENCE</scope>
    <source>
        <strain evidence="4">CrO1</strain>
    </source>
</reference>